<dbReference type="PROSITE" id="PS51257">
    <property type="entry name" value="PROKAR_LIPOPROTEIN"/>
    <property type="match status" value="1"/>
</dbReference>
<dbReference type="AlphaFoldDB" id="A0A9D1XAE9"/>
<dbReference type="Gene3D" id="1.25.40.390">
    <property type="match status" value="1"/>
</dbReference>
<accession>A0A9D1XAE9</accession>
<evidence type="ECO:0000313" key="2">
    <source>
        <dbReference type="Proteomes" id="UP000886740"/>
    </source>
</evidence>
<dbReference type="EMBL" id="DXEL01000077">
    <property type="protein sequence ID" value="HIX75600.1"/>
    <property type="molecule type" value="Genomic_DNA"/>
</dbReference>
<name>A0A9D1XAE9_9BACT</name>
<dbReference type="InterPro" id="IPR011990">
    <property type="entry name" value="TPR-like_helical_dom_sf"/>
</dbReference>
<protein>
    <submittedName>
        <fullName evidence="1">SusD/RagB family nutrient-binding outer membrane lipoprotein</fullName>
    </submittedName>
</protein>
<gene>
    <name evidence="1" type="ORF">H9977_11300</name>
</gene>
<reference evidence="1" key="1">
    <citation type="journal article" date="2021" name="PeerJ">
        <title>Extensive microbial diversity within the chicken gut microbiome revealed by metagenomics and culture.</title>
        <authorList>
            <person name="Gilroy R."/>
            <person name="Ravi A."/>
            <person name="Getino M."/>
            <person name="Pursley I."/>
            <person name="Horton D.L."/>
            <person name="Alikhan N.F."/>
            <person name="Baker D."/>
            <person name="Gharbi K."/>
            <person name="Hall N."/>
            <person name="Watson M."/>
            <person name="Adriaenssens E.M."/>
            <person name="Foster-Nyarko E."/>
            <person name="Jarju S."/>
            <person name="Secka A."/>
            <person name="Antonio M."/>
            <person name="Oren A."/>
            <person name="Chaudhuri R.R."/>
            <person name="La Ragione R."/>
            <person name="Hildebrand F."/>
            <person name="Pallen M.J."/>
        </authorList>
    </citation>
    <scope>NUCLEOTIDE SEQUENCE</scope>
    <source>
        <strain evidence="1">ChiGjej6B6-14162</strain>
    </source>
</reference>
<organism evidence="1 2">
    <name type="scientific">Candidatus Parabacteroides intestinipullorum</name>
    <dbReference type="NCBI Taxonomy" id="2838723"/>
    <lineage>
        <taxon>Bacteria</taxon>
        <taxon>Pseudomonadati</taxon>
        <taxon>Bacteroidota</taxon>
        <taxon>Bacteroidia</taxon>
        <taxon>Bacteroidales</taxon>
        <taxon>Tannerellaceae</taxon>
        <taxon>Parabacteroides</taxon>
    </lineage>
</organism>
<dbReference type="InterPro" id="IPR041662">
    <property type="entry name" value="SusD-like_2"/>
</dbReference>
<dbReference type="Pfam" id="PF12771">
    <property type="entry name" value="SusD-like_2"/>
    <property type="match status" value="1"/>
</dbReference>
<reference evidence="1" key="2">
    <citation type="submission" date="2021-04" db="EMBL/GenBank/DDBJ databases">
        <authorList>
            <person name="Gilroy R."/>
        </authorList>
    </citation>
    <scope>NUCLEOTIDE SEQUENCE</scope>
    <source>
        <strain evidence="1">ChiGjej6B6-14162</strain>
    </source>
</reference>
<keyword evidence="1" id="KW-0449">Lipoprotein</keyword>
<proteinExistence type="predicted"/>
<dbReference type="SUPFAM" id="SSF48452">
    <property type="entry name" value="TPR-like"/>
    <property type="match status" value="1"/>
</dbReference>
<evidence type="ECO:0000313" key="1">
    <source>
        <dbReference type="EMBL" id="HIX75600.1"/>
    </source>
</evidence>
<sequence length="544" mass="62246">MKKFLVYMACATAAVMGSTSCSDFGDVNIDPEHLNEGNVPLEMLFTNAQHQALGSDWDVWRNGCIYAAQWMNHVASFNWQGYAMYQWSDGYSAAYWDGVYSGDRGAIRDVTNVLMQWKEDPAHEIDYQIARIMRVYVMHRMTDLYGDIPYTQAGQPREYSYPVYDRQQDIYMDMLNQLNEAQAALKGAGTAPMSSHDVYYQGNTDKWAKFANSLMLRIAMRMTKVDPATAETWVKTAVNNGLFASNEDNAMLLHTNAVTTNDTSEPYAKIYAHEDRGNFFVNKFFIDMLKETKDPRLSLIATVCEDPRISVQEGSNFQYGNTDPEVQQGFDDGFDDDKTSDWFIGNQPGYEAFKDQEYLDSYRSKYSTINRYTYSNPTSPTFICTYAQTQLLLAEAALRGWVSGSAQTYYENGVRAAMEQFAQFPNATALYNQYLTADAVNQYLAENPFDAAKGYEQINTQYWINCFCDEYETFANWRRSGYPEMDPAWDPAHPYTNSDTGGTIPRRFRYPSTESSVNMANYNEAVGRLNNGDRFTSRVWWDVE</sequence>
<dbReference type="Proteomes" id="UP000886740">
    <property type="component" value="Unassembled WGS sequence"/>
</dbReference>
<comment type="caution">
    <text evidence="1">The sequence shown here is derived from an EMBL/GenBank/DDBJ whole genome shotgun (WGS) entry which is preliminary data.</text>
</comment>